<keyword evidence="3 8" id="KW-0812">Transmembrane</keyword>
<feature type="transmembrane region" description="Helical" evidence="8">
    <location>
        <begin position="51"/>
        <end position="68"/>
    </location>
</feature>
<dbReference type="GO" id="GO:0005267">
    <property type="term" value="F:potassium channel activity"/>
    <property type="evidence" value="ECO:0007669"/>
    <property type="project" value="InterPro"/>
</dbReference>
<evidence type="ECO:0000256" key="5">
    <source>
        <dbReference type="ARBA" id="ARBA00023065"/>
    </source>
</evidence>
<dbReference type="Gene3D" id="3.40.50.720">
    <property type="entry name" value="NAD(P)-binding Rossmann-like Domain"/>
    <property type="match status" value="1"/>
</dbReference>
<feature type="transmembrane region" description="Helical" evidence="8">
    <location>
        <begin position="74"/>
        <end position="95"/>
    </location>
</feature>
<keyword evidence="11" id="KW-1185">Reference proteome</keyword>
<keyword evidence="5" id="KW-0406">Ion transport</keyword>
<proteinExistence type="predicted"/>
<dbReference type="PANTHER" id="PTHR43833">
    <property type="entry name" value="POTASSIUM CHANNEL PROTEIN 2-RELATED-RELATED"/>
    <property type="match status" value="1"/>
</dbReference>
<evidence type="ECO:0000313" key="10">
    <source>
        <dbReference type="EMBL" id="PRY64189.1"/>
    </source>
</evidence>
<feature type="transmembrane region" description="Helical" evidence="8">
    <location>
        <begin position="20"/>
        <end position="39"/>
    </location>
</feature>
<accession>A0A2T0V1X9</accession>
<dbReference type="PRINTS" id="PR01333">
    <property type="entry name" value="2POREKCHANEL"/>
</dbReference>
<keyword evidence="6 8" id="KW-0472">Membrane</keyword>
<evidence type="ECO:0000256" key="7">
    <source>
        <dbReference type="ARBA" id="ARBA00023303"/>
    </source>
</evidence>
<name>A0A2T0V1X9_9GAMM</name>
<dbReference type="InterPro" id="IPR050721">
    <property type="entry name" value="Trk_Ktr_HKT_K-transport"/>
</dbReference>
<dbReference type="SUPFAM" id="SSF81324">
    <property type="entry name" value="Voltage-gated potassium channels"/>
    <property type="match status" value="1"/>
</dbReference>
<dbReference type="OrthoDB" id="9813518at2"/>
<gene>
    <name evidence="10" type="ORF">B0H98_106101</name>
</gene>
<evidence type="ECO:0000256" key="8">
    <source>
        <dbReference type="SAM" id="Phobius"/>
    </source>
</evidence>
<dbReference type="AlphaFoldDB" id="A0A2T0V1X9"/>
<dbReference type="GO" id="GO:0016020">
    <property type="term" value="C:membrane"/>
    <property type="evidence" value="ECO:0007669"/>
    <property type="project" value="UniProtKB-SubCell"/>
</dbReference>
<dbReference type="InterPro" id="IPR003280">
    <property type="entry name" value="2pore_dom_K_chnl"/>
</dbReference>
<dbReference type="Pfam" id="PF07885">
    <property type="entry name" value="Ion_trans_2"/>
    <property type="match status" value="1"/>
</dbReference>
<dbReference type="EMBL" id="PVTK01000006">
    <property type="protein sequence ID" value="PRY64189.1"/>
    <property type="molecule type" value="Genomic_DNA"/>
</dbReference>
<evidence type="ECO:0000256" key="4">
    <source>
        <dbReference type="ARBA" id="ARBA00022989"/>
    </source>
</evidence>
<evidence type="ECO:0000313" key="11">
    <source>
        <dbReference type="Proteomes" id="UP000237647"/>
    </source>
</evidence>
<dbReference type="RefSeq" id="WP_106375163.1">
    <property type="nucleotide sequence ID" value="NZ_PVTK01000006.1"/>
</dbReference>
<organism evidence="10 11">
    <name type="scientific">Vreelandella songnenensis</name>
    <dbReference type="NCBI Taxonomy" id="1176243"/>
    <lineage>
        <taxon>Bacteria</taxon>
        <taxon>Pseudomonadati</taxon>
        <taxon>Pseudomonadota</taxon>
        <taxon>Gammaproteobacteria</taxon>
        <taxon>Oceanospirillales</taxon>
        <taxon>Halomonadaceae</taxon>
        <taxon>Vreelandella</taxon>
    </lineage>
</organism>
<evidence type="ECO:0000256" key="2">
    <source>
        <dbReference type="ARBA" id="ARBA00022448"/>
    </source>
</evidence>
<keyword evidence="4 8" id="KW-1133">Transmembrane helix</keyword>
<feature type="domain" description="Potassium channel" evidence="9">
    <location>
        <begin position="48"/>
        <end position="99"/>
    </location>
</feature>
<keyword evidence="2" id="KW-0813">Transport</keyword>
<evidence type="ECO:0000256" key="6">
    <source>
        <dbReference type="ARBA" id="ARBA00023136"/>
    </source>
</evidence>
<comment type="caution">
    <text evidence="10">The sequence shown here is derived from an EMBL/GenBank/DDBJ whole genome shotgun (WGS) entry which is preliminary data.</text>
</comment>
<dbReference type="InterPro" id="IPR013099">
    <property type="entry name" value="K_chnl_dom"/>
</dbReference>
<protein>
    <submittedName>
        <fullName evidence="10">Voltage-gated potassium channel</fullName>
    </submittedName>
</protein>
<dbReference type="PANTHER" id="PTHR43833:SF9">
    <property type="entry name" value="POTASSIUM CHANNEL PROTEIN YUGO-RELATED"/>
    <property type="match status" value="1"/>
</dbReference>
<dbReference type="InterPro" id="IPR036291">
    <property type="entry name" value="NAD(P)-bd_dom_sf"/>
</dbReference>
<evidence type="ECO:0000256" key="3">
    <source>
        <dbReference type="ARBA" id="ARBA00022692"/>
    </source>
</evidence>
<evidence type="ECO:0000259" key="9">
    <source>
        <dbReference type="Pfam" id="PF07885"/>
    </source>
</evidence>
<dbReference type="SUPFAM" id="SSF51735">
    <property type="entry name" value="NAD(P)-binding Rossmann-fold domains"/>
    <property type="match status" value="1"/>
</dbReference>
<sequence>MPIFVRLLKALQASTISVSWTFLFLVVIGHSALSWGFMSYAGEEVASSLRLWLYFYVTTTTTVGYGDFSPQTPLGQWAATLWVIPGGIILFAAFIGKATANISSTWRTLVQGNANYAGLTGHTLVIGWHGEPTANIIRILQADPNLPDDIVLCVAADIDNPLPGSIKFVKGDSFSDAELLNRAGIKGASRIIIYDKVDERVATIALSVYDQKSPDCHMVAHCDNPSTASMLRRTLPGIECTQGLSIEMLVRSATDAGISRVVNELLAIGQGATQFQACLPATLPADQSVRYGDLMARAKADNNVTLLGVWRPASDERQLLNPPADFAVTAGDTLYYMGDQRLSDGELVALFQSALGRVT</sequence>
<evidence type="ECO:0000256" key="1">
    <source>
        <dbReference type="ARBA" id="ARBA00004141"/>
    </source>
</evidence>
<dbReference type="Proteomes" id="UP000237647">
    <property type="component" value="Unassembled WGS sequence"/>
</dbReference>
<keyword evidence="7 10" id="KW-0407">Ion channel</keyword>
<reference evidence="10 11" key="1">
    <citation type="submission" date="2018-03" db="EMBL/GenBank/DDBJ databases">
        <title>Genomic Encyclopedia of Type Strains, Phase III (KMG-III): the genomes of soil and plant-associated and newly described type strains.</title>
        <authorList>
            <person name="Whitman W."/>
        </authorList>
    </citation>
    <scope>NUCLEOTIDE SEQUENCE [LARGE SCALE GENOMIC DNA]</scope>
    <source>
        <strain evidence="10 11">CGMCC 1.12152</strain>
    </source>
</reference>
<comment type="subcellular location">
    <subcellularLocation>
        <location evidence="1">Membrane</location>
        <topology evidence="1">Multi-pass membrane protein</topology>
    </subcellularLocation>
</comment>
<dbReference type="Gene3D" id="1.10.287.70">
    <property type="match status" value="1"/>
</dbReference>